<dbReference type="GeneID" id="55565756"/>
<dbReference type="PANTHER" id="PTHR42307:SF3">
    <property type="entry name" value="PUP--PROTEIN LIGASE"/>
    <property type="match status" value="1"/>
</dbReference>
<dbReference type="EC" id="6.3.2.-" evidence="1"/>
<accession>A0A2X3ANN5</accession>
<dbReference type="GO" id="GO:0070490">
    <property type="term" value="P:protein pupylation"/>
    <property type="evidence" value="ECO:0007669"/>
    <property type="project" value="TreeGrafter"/>
</dbReference>
<protein>
    <submittedName>
        <fullName evidence="1">Pup--protein ligase</fullName>
        <ecNumber evidence="1">6.3.2.-</ecNumber>
    </submittedName>
</protein>
<sequence>MARNAHLDCLPRRIFGIETEYGILAAAVSGGKPVADADTAGRVLFRDLLARNQSTSVFLPNGARLYLDVGSHPEYATAECLSLDDVLNQDRAGVEILADMAAGASNRLSAQTGTKTQVHLFKNNLDAAGHSCGCHENYLLYRDGKFRSLVDALVSFLVTRQVITGAGALLRIQGKTRYCFSQRAFQIDDAVSAATTSTRPLVNTRDEPHADPKRYRRLHVIVGDSNVLEPPTRFKIATMNLLLAALEAGVDFSDLSLTSPIVALRDITSDVTNFGGQIRVELTDGRLWSALDMQETFRDRLSEVFSGAEMGADYREVLAHWGQWLTALRNQDLDALTGHLDWATKFSLLNGLRQRHDLEWSDSKMARLDLAYHDITPGGLRLDQRGLATRLTCPNAVEAAKTVPPKNTRAKVRGALITAAREHRADLQVDWTHLRLPESGLGTVTLSDPFAVTSPEVDMLMKTMEEV</sequence>
<name>A0A2X3ANN5_9ACTO</name>
<dbReference type="RefSeq" id="WP_013189532.1">
    <property type="nucleotide sequence ID" value="NZ_CP068112.1"/>
</dbReference>
<dbReference type="GO" id="GO:0019941">
    <property type="term" value="P:modification-dependent protein catabolic process"/>
    <property type="evidence" value="ECO:0007669"/>
    <property type="project" value="InterPro"/>
</dbReference>
<dbReference type="GO" id="GO:0016874">
    <property type="term" value="F:ligase activity"/>
    <property type="evidence" value="ECO:0007669"/>
    <property type="project" value="UniProtKB-KW"/>
</dbReference>
<dbReference type="GO" id="GO:0010498">
    <property type="term" value="P:proteasomal protein catabolic process"/>
    <property type="evidence" value="ECO:0007669"/>
    <property type="project" value="InterPro"/>
</dbReference>
<dbReference type="AlphaFoldDB" id="A0A2X3ANN5"/>
<evidence type="ECO:0000313" key="2">
    <source>
        <dbReference type="Proteomes" id="UP000250245"/>
    </source>
</evidence>
<reference evidence="1 2" key="1">
    <citation type="submission" date="2018-06" db="EMBL/GenBank/DDBJ databases">
        <authorList>
            <consortium name="Pathogen Informatics"/>
            <person name="Doyle S."/>
        </authorList>
    </citation>
    <scope>NUCLEOTIDE SEQUENCE [LARGE SCALE GENOMIC DNA]</scope>
    <source>
        <strain evidence="1 2">NCTC11820</strain>
    </source>
</reference>
<organism evidence="1 2">
    <name type="scientific">Mobiluncus curtisii</name>
    <dbReference type="NCBI Taxonomy" id="2051"/>
    <lineage>
        <taxon>Bacteria</taxon>
        <taxon>Bacillati</taxon>
        <taxon>Actinomycetota</taxon>
        <taxon>Actinomycetes</taxon>
        <taxon>Actinomycetales</taxon>
        <taxon>Actinomycetaceae</taxon>
        <taxon>Mobiluncus</taxon>
    </lineage>
</organism>
<dbReference type="OMA" id="ELVTHDK"/>
<keyword evidence="1" id="KW-0436">Ligase</keyword>
<dbReference type="GO" id="GO:0005524">
    <property type="term" value="F:ATP binding"/>
    <property type="evidence" value="ECO:0007669"/>
    <property type="project" value="TreeGrafter"/>
</dbReference>
<proteinExistence type="predicted"/>
<dbReference type="EMBL" id="UASJ01000001">
    <property type="protein sequence ID" value="SQB64589.1"/>
    <property type="molecule type" value="Genomic_DNA"/>
</dbReference>
<dbReference type="PANTHER" id="PTHR42307">
    <property type="entry name" value="PUP DEAMIDASE/DEPUPYLASE"/>
    <property type="match status" value="1"/>
</dbReference>
<gene>
    <name evidence="1" type="primary">pafA_2</name>
    <name evidence="1" type="ORF">NCTC11820_00939</name>
</gene>
<dbReference type="Proteomes" id="UP000250245">
    <property type="component" value="Unassembled WGS sequence"/>
</dbReference>
<dbReference type="Pfam" id="PF03136">
    <property type="entry name" value="Pup_ligase"/>
    <property type="match status" value="1"/>
</dbReference>
<dbReference type="InterPro" id="IPR004347">
    <property type="entry name" value="Pup_ligase/deamidase"/>
</dbReference>
<evidence type="ECO:0000313" key="1">
    <source>
        <dbReference type="EMBL" id="SQB64589.1"/>
    </source>
</evidence>